<dbReference type="AlphaFoldDB" id="A0A6J6XFI1"/>
<gene>
    <name evidence="1" type="ORF">UFOPK3024_00205</name>
</gene>
<protein>
    <submittedName>
        <fullName evidence="1">Unannotated protein</fullName>
    </submittedName>
</protein>
<organism evidence="1">
    <name type="scientific">freshwater metagenome</name>
    <dbReference type="NCBI Taxonomy" id="449393"/>
    <lineage>
        <taxon>unclassified sequences</taxon>
        <taxon>metagenomes</taxon>
        <taxon>ecological metagenomes</taxon>
    </lineage>
</organism>
<sequence length="47" mass="4704">MGVGNRVAKAWALATSVAVGSHGALFDNGDSSSGLVPNVSGQVFDRT</sequence>
<name>A0A6J6XFI1_9ZZZZ</name>
<evidence type="ECO:0000313" key="1">
    <source>
        <dbReference type="EMBL" id="CAB4794088.1"/>
    </source>
</evidence>
<accession>A0A6J6XFI1</accession>
<dbReference type="EMBL" id="CAFAAK010000023">
    <property type="protein sequence ID" value="CAB4794088.1"/>
    <property type="molecule type" value="Genomic_DNA"/>
</dbReference>
<proteinExistence type="predicted"/>
<reference evidence="1" key="1">
    <citation type="submission" date="2020-05" db="EMBL/GenBank/DDBJ databases">
        <authorList>
            <person name="Chiriac C."/>
            <person name="Salcher M."/>
            <person name="Ghai R."/>
            <person name="Kavagutti S V."/>
        </authorList>
    </citation>
    <scope>NUCLEOTIDE SEQUENCE</scope>
</reference>